<organism evidence="1 4">
    <name type="scientific">Gilliamella apicola</name>
    <dbReference type="NCBI Taxonomy" id="1196095"/>
    <lineage>
        <taxon>Bacteria</taxon>
        <taxon>Pseudomonadati</taxon>
        <taxon>Pseudomonadota</taxon>
        <taxon>Gammaproteobacteria</taxon>
        <taxon>Orbales</taxon>
        <taxon>Orbaceae</taxon>
        <taxon>Gilliamella</taxon>
    </lineage>
</organism>
<protein>
    <submittedName>
        <fullName evidence="1">Uncharacterized protein</fullName>
    </submittedName>
</protein>
<evidence type="ECO:0000313" key="4">
    <source>
        <dbReference type="Proteomes" id="UP000194977"/>
    </source>
</evidence>
<dbReference type="EMBL" id="NART01000077">
    <property type="protein sequence ID" value="OTQ08592.1"/>
    <property type="molecule type" value="Genomic_DNA"/>
</dbReference>
<keyword evidence="3" id="KW-1185">Reference proteome</keyword>
<sequence>MRISKETSSITTKQYRQCTNIYCDHTFIAL</sequence>
<evidence type="ECO:0000313" key="1">
    <source>
        <dbReference type="EMBL" id="OTP98961.1"/>
    </source>
</evidence>
<gene>
    <name evidence="2" type="ORF">B6C91_11940</name>
    <name evidence="1" type="ORF">B6D08_09185</name>
</gene>
<dbReference type="Proteomes" id="UP000194977">
    <property type="component" value="Unassembled WGS sequence"/>
</dbReference>
<dbReference type="Proteomes" id="UP000194800">
    <property type="component" value="Unassembled WGS sequence"/>
</dbReference>
<dbReference type="EMBL" id="NARP01000023">
    <property type="protein sequence ID" value="OTP98961.1"/>
    <property type="molecule type" value="Genomic_DNA"/>
</dbReference>
<comment type="caution">
    <text evidence="1">The sequence shown here is derived from an EMBL/GenBank/DDBJ whole genome shotgun (WGS) entry which is preliminary data.</text>
</comment>
<accession>A0A242NG85</accession>
<dbReference type="AlphaFoldDB" id="A0A242NG85"/>
<proteinExistence type="predicted"/>
<evidence type="ECO:0000313" key="3">
    <source>
        <dbReference type="Proteomes" id="UP000194800"/>
    </source>
</evidence>
<reference evidence="3 4" key="1">
    <citation type="submission" date="2017-03" db="EMBL/GenBank/DDBJ databases">
        <title>Comparative genomics of honeybee gut symbionts reveal geographically distinct and subgroup specific antibiotic resistance.</title>
        <authorList>
            <person name="Ludvigsen J."/>
            <person name="Porcellato D."/>
            <person name="Labee-Lund T.M."/>
            <person name="Amdam G.V."/>
            <person name="Rudi K."/>
        </authorList>
    </citation>
    <scope>NUCLEOTIDE SEQUENCE [LARGE SCALE GENOMIC DNA]</scope>
    <source>
        <strain evidence="1 4">A-7-12</strain>
        <strain evidence="2 3">A-9-12</strain>
    </source>
</reference>
<name>A0A242NG85_9GAMM</name>
<evidence type="ECO:0000313" key="2">
    <source>
        <dbReference type="EMBL" id="OTQ08592.1"/>
    </source>
</evidence>